<organism evidence="1 2">
    <name type="scientific">Lentzea kristufekii</name>
    <dbReference type="NCBI Taxonomy" id="3095430"/>
    <lineage>
        <taxon>Bacteria</taxon>
        <taxon>Bacillati</taxon>
        <taxon>Actinomycetota</taxon>
        <taxon>Actinomycetes</taxon>
        <taxon>Pseudonocardiales</taxon>
        <taxon>Pseudonocardiaceae</taxon>
        <taxon>Lentzea</taxon>
    </lineage>
</organism>
<dbReference type="Gene3D" id="3.40.50.720">
    <property type="entry name" value="NAD(P)-binding Rossmann-like Domain"/>
    <property type="match status" value="1"/>
</dbReference>
<protein>
    <submittedName>
        <fullName evidence="1">NAD-dependent epimerase/dehydratase family protein</fullName>
    </submittedName>
</protein>
<dbReference type="SUPFAM" id="SSF51735">
    <property type="entry name" value="NAD(P)-binding Rossmann-fold domains"/>
    <property type="match status" value="1"/>
</dbReference>
<keyword evidence="2" id="KW-1185">Reference proteome</keyword>
<gene>
    <name evidence="1" type="ORF">SK571_32640</name>
</gene>
<evidence type="ECO:0000313" key="1">
    <source>
        <dbReference type="EMBL" id="MDX8054144.1"/>
    </source>
</evidence>
<sequence>MNPEKECDTVVTGGSGSLGRHVVAALPGARSVSRSSGTDLLRGTGLGALRADVVVHCATSFRHEVRMARTVLASKPAHLVYISIVGCHEVPLPYYRQKLAAERLIIDSGVPHTILRATQFHSLLRRMFDSASKLPWMPVPGFRFQPVDEAEVGLELAALAQAPPAGKAPEMGGPEIREAVDFARTYLAATGKQRTLVPLKVPGATYRAYRAGGNLTPGRAVGVRKFEDYLSDQLS</sequence>
<dbReference type="EMBL" id="JAXAVV010000019">
    <property type="protein sequence ID" value="MDX8054144.1"/>
    <property type="molecule type" value="Genomic_DNA"/>
</dbReference>
<comment type="caution">
    <text evidence="1">The sequence shown here is derived from an EMBL/GenBank/DDBJ whole genome shotgun (WGS) entry which is preliminary data.</text>
</comment>
<dbReference type="Proteomes" id="UP001271792">
    <property type="component" value="Unassembled WGS sequence"/>
</dbReference>
<dbReference type="InterPro" id="IPR036291">
    <property type="entry name" value="NAD(P)-bd_dom_sf"/>
</dbReference>
<reference evidence="1 2" key="2">
    <citation type="submission" date="2023-11" db="EMBL/GenBank/DDBJ databases">
        <authorList>
            <person name="Lara A.C."/>
            <person name="Chronakova A."/>
        </authorList>
    </citation>
    <scope>NUCLEOTIDE SEQUENCE [LARGE SCALE GENOMIC DNA]</scope>
    <source>
        <strain evidence="1 2">BCCO 10_0798</strain>
    </source>
</reference>
<evidence type="ECO:0000313" key="2">
    <source>
        <dbReference type="Proteomes" id="UP001271792"/>
    </source>
</evidence>
<reference evidence="1 2" key="1">
    <citation type="submission" date="2023-11" db="EMBL/GenBank/DDBJ databases">
        <title>Lentzea sokolovensis, sp. nov., Lentzea kristufkii, sp. nov., and Lentzea miocenensis, sp. nov., rare actinobacteria from Sokolov Coal Basin, Miocene lacustrine sediment, Czech Republic.</title>
        <authorList>
            <person name="Lara A."/>
            <person name="Kotroba L."/>
            <person name="Nouioui I."/>
            <person name="Neumann-Schaal M."/>
            <person name="Mast Y."/>
            <person name="Chronakova A."/>
        </authorList>
    </citation>
    <scope>NUCLEOTIDE SEQUENCE [LARGE SCALE GENOMIC DNA]</scope>
    <source>
        <strain evidence="1 2">BCCO 10_0798</strain>
    </source>
</reference>
<accession>A0ABU4U0P7</accession>
<proteinExistence type="predicted"/>
<dbReference type="RefSeq" id="WP_319987942.1">
    <property type="nucleotide sequence ID" value="NZ_JAXAVV010000019.1"/>
</dbReference>
<name>A0ABU4U0P7_9PSEU</name>